<proteinExistence type="inferred from homology"/>
<keyword evidence="4 7" id="KW-0333">Golgi apparatus</keyword>
<comment type="similarity">
    <text evidence="1 7">Belongs to the glycosyltransferase 37 family.</text>
</comment>
<evidence type="ECO:0000256" key="7">
    <source>
        <dbReference type="RuleBase" id="RU367004"/>
    </source>
</evidence>
<evidence type="ECO:0000256" key="6">
    <source>
        <dbReference type="ARBA" id="ARBA00023316"/>
    </source>
</evidence>
<evidence type="ECO:0000313" key="9">
    <source>
        <dbReference type="Proteomes" id="UP001630127"/>
    </source>
</evidence>
<keyword evidence="5" id="KW-0325">Glycoprotein</keyword>
<keyword evidence="9" id="KW-1185">Reference proteome</keyword>
<dbReference type="PANTHER" id="PTHR31889">
    <property type="entry name" value="FUCOSYLTRANSFERASE 2-RELATED"/>
    <property type="match status" value="1"/>
</dbReference>
<evidence type="ECO:0000256" key="3">
    <source>
        <dbReference type="ARBA" id="ARBA00022679"/>
    </source>
</evidence>
<evidence type="ECO:0000256" key="2">
    <source>
        <dbReference type="ARBA" id="ARBA00022676"/>
    </source>
</evidence>
<keyword evidence="3 7" id="KW-0808">Transferase</keyword>
<dbReference type="PANTHER" id="PTHR31889:SF2">
    <property type="entry name" value="FUCOSYLTRANSFERASE 3"/>
    <property type="match status" value="1"/>
</dbReference>
<dbReference type="EMBL" id="JBJUIK010000004">
    <property type="protein sequence ID" value="KAL3528413.1"/>
    <property type="molecule type" value="Genomic_DNA"/>
</dbReference>
<comment type="subcellular location">
    <subcellularLocation>
        <location evidence="7">Golgi apparatus</location>
        <location evidence="7">Golgi stack membrane</location>
        <topology evidence="7">Single-pass type II membrane protein</topology>
    </subcellularLocation>
</comment>
<dbReference type="AlphaFoldDB" id="A0ABD3AB64"/>
<protein>
    <recommendedName>
        <fullName evidence="7">Fucosyltransferase</fullName>
        <ecNumber evidence="7">2.4.1.-</ecNumber>
    </recommendedName>
</protein>
<dbReference type="Pfam" id="PF03254">
    <property type="entry name" value="XG_FTase"/>
    <property type="match status" value="1"/>
</dbReference>
<keyword evidence="2 7" id="KW-0328">Glycosyltransferase</keyword>
<gene>
    <name evidence="8" type="ORF">ACH5RR_007735</name>
</gene>
<evidence type="ECO:0000256" key="5">
    <source>
        <dbReference type="ARBA" id="ARBA00023180"/>
    </source>
</evidence>
<dbReference type="InterPro" id="IPR004938">
    <property type="entry name" value="XG_FTase"/>
</dbReference>
<reference evidence="8 9" key="1">
    <citation type="submission" date="2024-11" db="EMBL/GenBank/DDBJ databases">
        <title>A near-complete genome assembly of Cinchona calisaya.</title>
        <authorList>
            <person name="Lian D.C."/>
            <person name="Zhao X.W."/>
            <person name="Wei L."/>
        </authorList>
    </citation>
    <scope>NUCLEOTIDE SEQUENCE [LARGE SCALE GENOMIC DNA]</scope>
    <source>
        <tissue evidence="8">Nenye</tissue>
    </source>
</reference>
<dbReference type="Gene3D" id="3.40.50.11350">
    <property type="match status" value="1"/>
</dbReference>
<comment type="caution">
    <text evidence="8">The sequence shown here is derived from an EMBL/GenBank/DDBJ whole genome shotgun (WGS) entry which is preliminary data.</text>
</comment>
<evidence type="ECO:0000256" key="1">
    <source>
        <dbReference type="ARBA" id="ARBA00010481"/>
    </source>
</evidence>
<name>A0ABD3AB64_9GENT</name>
<sequence>MMMFGRKPIYHIKSGYAPKKHTISRRNPTKVMAIFVFCLMGFFVLLSKFKDGPFSYDLFTTLDFEPWKNDVDLDDIIKQNMITGDYFTNQVEIAEDKLLGGLLPAGLDEKSCMSRYQSVLYRKKQKQQPSSYLVSRLREYEALHKRCGPFTESYNRTLEYLNSDGQQNYNSTGCKYVILTAIHGLGNRMLSLASAFLYALLTNRVLLVDPVTKFSYLFCEPFPEVSWFLPSNFPIIDKFKSFNWKSPENLIKQKSHATWTSSPLPPCLYLHLEHDYDNDEKQFFCGDDQKFLENVPWLIIKSNIYFIPSLFTIPPFQEEISNLFPDLGTVFHFLGRYLFHPTNFVWWVVTEYYNTNLARADEKIGIQIRLLNKYPNPFKRVLDQILDCVGKENLLPQINETKSSFVVQSEKLNRTKAVLITSLNSKYFEAIKTMYWNRSTVTGEVIQIYQPSHEEYERNRNEMQNIKAWAEMYLLSLTDKLVTSGWSTFGYVAQSLGGLKPWILYLYEDYKAPGMSCQRAVSMEPCMHAPPYFDCTRKQYTGNTVKLNPHIQHCEDKLWGIKFIDRDL</sequence>
<dbReference type="Gene3D" id="3.40.50.11340">
    <property type="match status" value="1"/>
</dbReference>
<keyword evidence="6 7" id="KW-0961">Cell wall biogenesis/degradation</keyword>
<dbReference type="GO" id="GO:0016757">
    <property type="term" value="F:glycosyltransferase activity"/>
    <property type="evidence" value="ECO:0007669"/>
    <property type="project" value="UniProtKB-KW"/>
</dbReference>
<accession>A0ABD3AB64</accession>
<evidence type="ECO:0000313" key="8">
    <source>
        <dbReference type="EMBL" id="KAL3528413.1"/>
    </source>
</evidence>
<comment type="function">
    <text evidence="7">May be involved in cell wall biosynthesis.</text>
</comment>
<dbReference type="GO" id="GO:0071555">
    <property type="term" value="P:cell wall organization"/>
    <property type="evidence" value="ECO:0007669"/>
    <property type="project" value="UniProtKB-UniRule"/>
</dbReference>
<dbReference type="EC" id="2.4.1.-" evidence="7"/>
<evidence type="ECO:0000256" key="4">
    <source>
        <dbReference type="ARBA" id="ARBA00023034"/>
    </source>
</evidence>
<dbReference type="Proteomes" id="UP001630127">
    <property type="component" value="Unassembled WGS sequence"/>
</dbReference>
<organism evidence="8 9">
    <name type="scientific">Cinchona calisaya</name>
    <dbReference type="NCBI Taxonomy" id="153742"/>
    <lineage>
        <taxon>Eukaryota</taxon>
        <taxon>Viridiplantae</taxon>
        <taxon>Streptophyta</taxon>
        <taxon>Embryophyta</taxon>
        <taxon>Tracheophyta</taxon>
        <taxon>Spermatophyta</taxon>
        <taxon>Magnoliopsida</taxon>
        <taxon>eudicotyledons</taxon>
        <taxon>Gunneridae</taxon>
        <taxon>Pentapetalae</taxon>
        <taxon>asterids</taxon>
        <taxon>lamiids</taxon>
        <taxon>Gentianales</taxon>
        <taxon>Rubiaceae</taxon>
        <taxon>Cinchonoideae</taxon>
        <taxon>Cinchoneae</taxon>
        <taxon>Cinchona</taxon>
    </lineage>
</organism>
<dbReference type="FunFam" id="3.40.50.11340:FF:000005">
    <property type="entry name" value="Galactoside 2-alpha-L-fucosyltransferase"/>
    <property type="match status" value="1"/>
</dbReference>
<dbReference type="GO" id="GO:0032580">
    <property type="term" value="C:Golgi cisterna membrane"/>
    <property type="evidence" value="ECO:0007669"/>
    <property type="project" value="UniProtKB-SubCell"/>
</dbReference>